<name>R4XG05_TAPDE</name>
<dbReference type="PANTHER" id="PTHR39468">
    <property type="entry name" value="CHROMOSOME 7, WHOLE GENOME SHOTGUN SEQUENCE"/>
    <property type="match status" value="1"/>
</dbReference>
<comment type="caution">
    <text evidence="3">The sequence shown here is derived from an EMBL/GenBank/DDBJ whole genome shotgun (WGS) entry which is preliminary data.</text>
</comment>
<evidence type="ECO:0000259" key="2">
    <source>
        <dbReference type="Pfam" id="PF19189"/>
    </source>
</evidence>
<dbReference type="VEuPathDB" id="FungiDB:TAPDE_005362"/>
<feature type="domain" description="Mtf2-like C-terminal" evidence="2">
    <location>
        <begin position="119"/>
        <end position="255"/>
    </location>
</feature>
<sequence>MTPREKELFSKIFESILVKEQTSMQEDVSRNAISFERSKTTGQASQESRNAERPQATLARDYIGQYSSSLQGNILQAAAVVRNKTARMENNRARTAANYLAAKEELYGLRELDQVYHFLQETLFGPFRSGEVELKNPTPQLLEFCRAYPLLMADVLCILRLSFKDYSACVSVFMQMKELGIESRAIGGSPEVYNEMLLAAFEGWHDLGMVEQLLIEMKQDAIPFDLQTTVILKHIRTTIVSEREGGLAGLAFWSRNIHEVGEITNAQTTV</sequence>
<dbReference type="PANTHER" id="PTHR39468:SF1">
    <property type="entry name" value="MTF2-LIKE C-TERMINAL DOMAIN-CONTAINING PROTEIN"/>
    <property type="match status" value="1"/>
</dbReference>
<dbReference type="AlphaFoldDB" id="R4XG05"/>
<dbReference type="Pfam" id="PF19189">
    <property type="entry name" value="Mtf2"/>
    <property type="match status" value="1"/>
</dbReference>
<proteinExistence type="predicted"/>
<organism evidence="3 4">
    <name type="scientific">Taphrina deformans (strain PYCC 5710 / ATCC 11124 / CBS 356.35 / IMI 108563 / JCM 9778 / NBRC 8474)</name>
    <name type="common">Peach leaf curl fungus</name>
    <name type="synonym">Lalaria deformans</name>
    <dbReference type="NCBI Taxonomy" id="1097556"/>
    <lineage>
        <taxon>Eukaryota</taxon>
        <taxon>Fungi</taxon>
        <taxon>Dikarya</taxon>
        <taxon>Ascomycota</taxon>
        <taxon>Taphrinomycotina</taxon>
        <taxon>Taphrinomycetes</taxon>
        <taxon>Taphrinales</taxon>
        <taxon>Taphrinaceae</taxon>
        <taxon>Taphrina</taxon>
    </lineage>
</organism>
<dbReference type="GO" id="GO:0005739">
    <property type="term" value="C:mitochondrion"/>
    <property type="evidence" value="ECO:0007669"/>
    <property type="project" value="InterPro"/>
</dbReference>
<keyword evidence="4" id="KW-1185">Reference proteome</keyword>
<evidence type="ECO:0000256" key="1">
    <source>
        <dbReference type="SAM" id="MobiDB-lite"/>
    </source>
</evidence>
<reference evidence="3 4" key="1">
    <citation type="journal article" date="2013" name="MBio">
        <title>Genome sequencing of the plant pathogen Taphrina deformans, the causal agent of peach leaf curl.</title>
        <authorList>
            <person name="Cisse O.H."/>
            <person name="Almeida J.M.G.C.F."/>
            <person name="Fonseca A."/>
            <person name="Kumar A.A."/>
            <person name="Salojaervi J."/>
            <person name="Overmyer K."/>
            <person name="Hauser P.M."/>
            <person name="Pagni M."/>
        </authorList>
    </citation>
    <scope>NUCLEOTIDE SEQUENCE [LARGE SCALE GENOMIC DNA]</scope>
    <source>
        <strain evidence="4">PYCC 5710 / ATCC 11124 / CBS 356.35 / IMI 108563 / JCM 9778 / NBRC 8474</strain>
    </source>
</reference>
<gene>
    <name evidence="3" type="ORF">TAPDE_005362</name>
</gene>
<feature type="region of interest" description="Disordered" evidence="1">
    <location>
        <begin position="28"/>
        <end position="54"/>
    </location>
</feature>
<dbReference type="Proteomes" id="UP000013776">
    <property type="component" value="Unassembled WGS sequence"/>
</dbReference>
<dbReference type="InterPro" id="IPR040009">
    <property type="entry name" value="Mtf2/C5D6.12-like"/>
</dbReference>
<accession>R4XG05</accession>
<evidence type="ECO:0000313" key="4">
    <source>
        <dbReference type="Proteomes" id="UP000013776"/>
    </source>
</evidence>
<dbReference type="InterPro" id="IPR043837">
    <property type="entry name" value="Mtf2-like_C"/>
</dbReference>
<evidence type="ECO:0000313" key="3">
    <source>
        <dbReference type="EMBL" id="CCG84816.1"/>
    </source>
</evidence>
<dbReference type="OrthoDB" id="2444174at2759"/>
<dbReference type="STRING" id="1097556.R4XG05"/>
<dbReference type="EMBL" id="CAHR02000315">
    <property type="protein sequence ID" value="CCG84816.1"/>
    <property type="molecule type" value="Genomic_DNA"/>
</dbReference>
<protein>
    <recommendedName>
        <fullName evidence="2">Mtf2-like C-terminal domain-containing protein</fullName>
    </recommendedName>
</protein>